<dbReference type="PROSITE" id="PS51718">
    <property type="entry name" value="G_DYNAMIN_2"/>
    <property type="match status" value="1"/>
</dbReference>
<dbReference type="GO" id="GO:0005525">
    <property type="term" value="F:GTP binding"/>
    <property type="evidence" value="ECO:0007669"/>
    <property type="project" value="UniProtKB-KW"/>
</dbReference>
<feature type="compositionally biased region" description="Polar residues" evidence="2">
    <location>
        <begin position="1"/>
        <end position="11"/>
    </location>
</feature>
<reference evidence="5" key="3">
    <citation type="submission" date="2025-09" db="UniProtKB">
        <authorList>
            <consortium name="Ensembl"/>
        </authorList>
    </citation>
    <scope>IDENTIFICATION</scope>
    <source>
        <strain evidence="5">Brown Norway</strain>
    </source>
</reference>
<dbReference type="SMART" id="SM00302">
    <property type="entry name" value="GED"/>
    <property type="match status" value="1"/>
</dbReference>
<dbReference type="RGD" id="3127">
    <property type="gene designation" value="Mx1"/>
</dbReference>
<dbReference type="InterPro" id="IPR003130">
    <property type="entry name" value="GED"/>
</dbReference>
<evidence type="ECO:0000313" key="5">
    <source>
        <dbReference type="Ensembl" id="ENSRNOP00000091403.2"/>
    </source>
</evidence>
<dbReference type="SUPFAM" id="SSF52540">
    <property type="entry name" value="P-loop containing nucleoside triphosphate hydrolases"/>
    <property type="match status" value="1"/>
</dbReference>
<evidence type="ECO:0000313" key="7">
    <source>
        <dbReference type="RGD" id="3127"/>
    </source>
</evidence>
<evidence type="ECO:0000256" key="2">
    <source>
        <dbReference type="SAM" id="MobiDB-lite"/>
    </source>
</evidence>
<keyword evidence="8" id="KW-1267">Proteomics identification</keyword>
<dbReference type="GeneTree" id="ENSGT00940000155686"/>
<dbReference type="InterPro" id="IPR019762">
    <property type="entry name" value="Dynamin_GTPase_CS"/>
</dbReference>
<organism evidence="5 6">
    <name type="scientific">Rattus norvegicus</name>
    <name type="common">Rat</name>
    <dbReference type="NCBI Taxonomy" id="10116"/>
    <lineage>
        <taxon>Eukaryota</taxon>
        <taxon>Metazoa</taxon>
        <taxon>Chordata</taxon>
        <taxon>Craniata</taxon>
        <taxon>Vertebrata</taxon>
        <taxon>Euteleostomi</taxon>
        <taxon>Mammalia</taxon>
        <taxon>Eutheria</taxon>
        <taxon>Euarchontoglires</taxon>
        <taxon>Glires</taxon>
        <taxon>Rodentia</taxon>
        <taxon>Myomorpha</taxon>
        <taxon>Muroidea</taxon>
        <taxon>Muridae</taxon>
        <taxon>Murinae</taxon>
        <taxon>Rattus</taxon>
    </lineage>
</organism>
<gene>
    <name evidence="5 7" type="primary">Mx1</name>
</gene>
<accession>A0A8I6AF56</accession>
<evidence type="ECO:0007829" key="8">
    <source>
        <dbReference type="PeptideAtlas" id="A0A8I6AF56"/>
    </source>
</evidence>
<evidence type="ECO:0000259" key="4">
    <source>
        <dbReference type="PROSITE" id="PS51718"/>
    </source>
</evidence>
<dbReference type="InterPro" id="IPR020850">
    <property type="entry name" value="GED_dom"/>
</dbReference>
<dbReference type="Gene3D" id="3.40.50.300">
    <property type="entry name" value="P-loop containing nucleotide triphosphate hydrolases"/>
    <property type="match status" value="2"/>
</dbReference>
<proteinExistence type="evidence at protein level"/>
<dbReference type="Ensembl" id="ENSRNOT00000115496.2">
    <property type="protein sequence ID" value="ENSRNOP00000091403.2"/>
    <property type="gene ID" value="ENSRNOG00000001959.9"/>
</dbReference>
<dbReference type="PROSITE" id="PS00410">
    <property type="entry name" value="G_DYNAMIN_1"/>
    <property type="match status" value="1"/>
</dbReference>
<dbReference type="InterPro" id="IPR027417">
    <property type="entry name" value="P-loop_NTPase"/>
</dbReference>
<dbReference type="GO" id="GO:0009615">
    <property type="term" value="P:response to virus"/>
    <property type="evidence" value="ECO:0007669"/>
    <property type="project" value="UniProtKB-ARBA"/>
</dbReference>
<evidence type="ECO:0000313" key="6">
    <source>
        <dbReference type="Proteomes" id="UP000002494"/>
    </source>
</evidence>
<keyword evidence="1" id="KW-0547">Nucleotide-binding</keyword>
<dbReference type="GO" id="GO:0003924">
    <property type="term" value="F:GTPase activity"/>
    <property type="evidence" value="ECO:0007669"/>
    <property type="project" value="InterPro"/>
</dbReference>
<evidence type="ECO:0000259" key="3">
    <source>
        <dbReference type="PROSITE" id="PS51388"/>
    </source>
</evidence>
<feature type="domain" description="GED" evidence="3">
    <location>
        <begin position="230"/>
        <end position="318"/>
    </location>
</feature>
<keyword evidence="6" id="KW-1185">Reference proteome</keyword>
<dbReference type="InterPro" id="IPR001401">
    <property type="entry name" value="Dynamin_GTPase"/>
</dbReference>
<feature type="domain" description="Dynamin-type G" evidence="4">
    <location>
        <begin position="58"/>
        <end position="150"/>
    </location>
</feature>
<dbReference type="InterPro" id="IPR030381">
    <property type="entry name" value="G_DYNAMIN_dom"/>
</dbReference>
<dbReference type="AlphaFoldDB" id="A0A8I6AF56"/>
<evidence type="ECO:0000256" key="1">
    <source>
        <dbReference type="RuleBase" id="RU003932"/>
    </source>
</evidence>
<feature type="region of interest" description="Disordered" evidence="2">
    <location>
        <begin position="1"/>
        <end position="28"/>
    </location>
</feature>
<dbReference type="Pfam" id="PF00350">
    <property type="entry name" value="Dynamin_N"/>
    <property type="match status" value="1"/>
</dbReference>
<dbReference type="PANTHER" id="PTHR11566:SF217">
    <property type="entry name" value="INTERFERON-INDUCED GTP-BINDING PROTEIN MX1"/>
    <property type="match status" value="1"/>
</dbReference>
<dbReference type="SMART" id="SM00053">
    <property type="entry name" value="DYNc"/>
    <property type="match status" value="1"/>
</dbReference>
<comment type="similarity">
    <text evidence="1">Belongs to the TRAFAC class dynamin-like GTPase superfamily. Dynamin/Fzo/YdjA family.</text>
</comment>
<dbReference type="PROSITE" id="PS51388">
    <property type="entry name" value="GED"/>
    <property type="match status" value="1"/>
</dbReference>
<dbReference type="InterPro" id="IPR045063">
    <property type="entry name" value="Dynamin_N"/>
</dbReference>
<dbReference type="Pfam" id="PF02212">
    <property type="entry name" value="GED"/>
    <property type="match status" value="1"/>
</dbReference>
<reference evidence="5" key="1">
    <citation type="submission" date="2024-01" db="EMBL/GenBank/DDBJ databases">
        <title>GRCr8: a new rat reference genome assembly contstructed from accurate long reads and long range scaffolding.</title>
        <authorList>
            <person name="Doris P.A."/>
            <person name="Kalbfleisch T."/>
            <person name="Li K."/>
            <person name="Howe K."/>
            <person name="Wood J."/>
        </authorList>
    </citation>
    <scope>NUCLEOTIDE SEQUENCE [LARGE SCALE GENOMIC DNA]</scope>
    <source>
        <strain evidence="5">Brown Norway</strain>
    </source>
</reference>
<name>A0A8I6AF56_RAT</name>
<sequence length="318" mass="36459">MKEQTSACRHQTPQKHPDTSEESQAMESVDNLCSQYEEKVRPCIDLIDSLRALGVEQDLALPAIAVIGDQSSGKSSVLEALSGVALPRGSGIVTRCPLVLKLKQLKQGEKWSGKVIYKDTEIEISHPSLVEREINKAMVKNAFTKVSSNNFGDFLNLHSTAKSKIEDIRFSQEKEAEKLIRLHFQMEHIVYCQDQAYKKALKEIREKEAEKEKSTFGVFQQNSPRKELTTTEMTQHLNAYYQECGRNIGRQIPLIIQYSILQTFGQEMEKAMLQLLQDTSKCNWFLTEQSDSREKKKFLKRRLLRLDEAQRKLAKFSN</sequence>
<dbReference type="Proteomes" id="UP000002494">
    <property type="component" value="Chromosome 11"/>
</dbReference>
<keyword evidence="1" id="KW-0342">GTP-binding</keyword>
<dbReference type="PANTHER" id="PTHR11566">
    <property type="entry name" value="DYNAMIN"/>
    <property type="match status" value="1"/>
</dbReference>
<protein>
    <submittedName>
        <fullName evidence="5">MX dynamin like GTPase 1</fullName>
    </submittedName>
</protein>
<dbReference type="InterPro" id="IPR022812">
    <property type="entry name" value="Dynamin"/>
</dbReference>
<reference evidence="5" key="2">
    <citation type="submission" date="2025-08" db="UniProtKB">
        <authorList>
            <consortium name="Ensembl"/>
        </authorList>
    </citation>
    <scope>IDENTIFICATION</scope>
    <source>
        <strain evidence="5">Brown Norway</strain>
    </source>
</reference>
<dbReference type="PRINTS" id="PR00195">
    <property type="entry name" value="DYNAMIN"/>
</dbReference>